<proteinExistence type="predicted"/>
<feature type="domain" description="J" evidence="1">
    <location>
        <begin position="171"/>
        <end position="240"/>
    </location>
</feature>
<dbReference type="EMBL" id="MN738865">
    <property type="protein sequence ID" value="QHT28858.1"/>
    <property type="molecule type" value="Genomic_DNA"/>
</dbReference>
<dbReference type="InterPro" id="IPR001623">
    <property type="entry name" value="DnaJ_domain"/>
</dbReference>
<dbReference type="Pfam" id="PF00226">
    <property type="entry name" value="DnaJ"/>
    <property type="match status" value="1"/>
</dbReference>
<dbReference type="SMART" id="SM00271">
    <property type="entry name" value="DnaJ"/>
    <property type="match status" value="1"/>
</dbReference>
<dbReference type="PROSITE" id="PS50076">
    <property type="entry name" value="DNAJ_2"/>
    <property type="match status" value="1"/>
</dbReference>
<accession>A0A6C0EIN2</accession>
<dbReference type="InterPro" id="IPR036869">
    <property type="entry name" value="J_dom_sf"/>
</dbReference>
<protein>
    <recommendedName>
        <fullName evidence="1">J domain-containing protein</fullName>
    </recommendedName>
</protein>
<reference evidence="2" key="1">
    <citation type="journal article" date="2020" name="Nature">
        <title>Giant virus diversity and host interactions through global metagenomics.</title>
        <authorList>
            <person name="Schulz F."/>
            <person name="Roux S."/>
            <person name="Paez-Espino D."/>
            <person name="Jungbluth S."/>
            <person name="Walsh D.A."/>
            <person name="Denef V.J."/>
            <person name="McMahon K.D."/>
            <person name="Konstantinidis K.T."/>
            <person name="Eloe-Fadrosh E.A."/>
            <person name="Kyrpides N.C."/>
            <person name="Woyke T."/>
        </authorList>
    </citation>
    <scope>NUCLEOTIDE SEQUENCE</scope>
    <source>
        <strain evidence="2">GVMAG-M-3300001351-8</strain>
    </source>
</reference>
<sequence length="240" mass="28587">MDNRVEERVQERLLKMGMTKSQNVAGGRRKQKVSRPIINSRLSEDEKNYNKYVDKVNKNSTDVLEDYNAILNVYINNWFYDLMNGFKRKDFIDKRSNLKEKEVGDSLNPDFLDKTQAIIQLKKNYTFLKKTFSENGIRYITHSVNNLGDTILKKAYIPKEKEQDNVENINIYYDKLQLDNNEIPTQEHLKKTFLKLSSKYHPDKHPDEIDKYTQLFQEINEAYKIILKYHYGTSQNHLYK</sequence>
<name>A0A6C0EIN2_9ZZZZ</name>
<evidence type="ECO:0000259" key="1">
    <source>
        <dbReference type="PROSITE" id="PS50076"/>
    </source>
</evidence>
<dbReference type="SUPFAM" id="SSF46565">
    <property type="entry name" value="Chaperone J-domain"/>
    <property type="match status" value="1"/>
</dbReference>
<dbReference type="AlphaFoldDB" id="A0A6C0EIN2"/>
<dbReference type="CDD" id="cd06257">
    <property type="entry name" value="DnaJ"/>
    <property type="match status" value="1"/>
</dbReference>
<organism evidence="2">
    <name type="scientific">viral metagenome</name>
    <dbReference type="NCBI Taxonomy" id="1070528"/>
    <lineage>
        <taxon>unclassified sequences</taxon>
        <taxon>metagenomes</taxon>
        <taxon>organismal metagenomes</taxon>
    </lineage>
</organism>
<dbReference type="Gene3D" id="1.10.287.110">
    <property type="entry name" value="DnaJ domain"/>
    <property type="match status" value="1"/>
</dbReference>
<evidence type="ECO:0000313" key="2">
    <source>
        <dbReference type="EMBL" id="QHT28858.1"/>
    </source>
</evidence>